<evidence type="ECO:0000256" key="5">
    <source>
        <dbReference type="ARBA" id="ARBA00022989"/>
    </source>
</evidence>
<dbReference type="EMBL" id="CP024608">
    <property type="protein sequence ID" value="ATQ78528.1"/>
    <property type="molecule type" value="Genomic_DNA"/>
</dbReference>
<keyword evidence="3" id="KW-1003">Cell membrane</keyword>
<dbReference type="OrthoDB" id="9776710at2"/>
<feature type="transmembrane region" description="Helical" evidence="7">
    <location>
        <begin position="302"/>
        <end position="326"/>
    </location>
</feature>
<dbReference type="PANTHER" id="PTHR43141:SF4">
    <property type="entry name" value="CYTOCHROME BD2 SUBUNIT II"/>
    <property type="match status" value="1"/>
</dbReference>
<evidence type="ECO:0000256" key="6">
    <source>
        <dbReference type="ARBA" id="ARBA00023136"/>
    </source>
</evidence>
<dbReference type="GO" id="GO:0070069">
    <property type="term" value="C:cytochrome complex"/>
    <property type="evidence" value="ECO:0007669"/>
    <property type="project" value="TreeGrafter"/>
</dbReference>
<organism evidence="8 9">
    <name type="scientific">Massilia violaceinigra</name>
    <dbReference type="NCBI Taxonomy" id="2045208"/>
    <lineage>
        <taxon>Bacteria</taxon>
        <taxon>Pseudomonadati</taxon>
        <taxon>Pseudomonadota</taxon>
        <taxon>Betaproteobacteria</taxon>
        <taxon>Burkholderiales</taxon>
        <taxon>Oxalobacteraceae</taxon>
        <taxon>Telluria group</taxon>
        <taxon>Massilia</taxon>
    </lineage>
</organism>
<dbReference type="Proteomes" id="UP000229897">
    <property type="component" value="Chromosome"/>
</dbReference>
<feature type="transmembrane region" description="Helical" evidence="7">
    <location>
        <begin position="120"/>
        <end position="141"/>
    </location>
</feature>
<protein>
    <submittedName>
        <fullName evidence="8">Cytochrome d ubiquinol oxidase subunit II</fullName>
    </submittedName>
</protein>
<feature type="transmembrane region" description="Helical" evidence="7">
    <location>
        <begin position="259"/>
        <end position="282"/>
    </location>
</feature>
<keyword evidence="5 7" id="KW-1133">Transmembrane helix</keyword>
<proteinExistence type="inferred from homology"/>
<dbReference type="GO" id="GO:0009055">
    <property type="term" value="F:electron transfer activity"/>
    <property type="evidence" value="ECO:0007669"/>
    <property type="project" value="TreeGrafter"/>
</dbReference>
<feature type="transmembrane region" description="Helical" evidence="7">
    <location>
        <begin position="229"/>
        <end position="250"/>
    </location>
</feature>
<dbReference type="GO" id="GO:0016682">
    <property type="term" value="F:oxidoreductase activity, acting on diphenols and related substances as donors, oxygen as acceptor"/>
    <property type="evidence" value="ECO:0007669"/>
    <property type="project" value="TreeGrafter"/>
</dbReference>
<feature type="transmembrane region" description="Helical" evidence="7">
    <location>
        <begin position="81"/>
        <end position="99"/>
    </location>
</feature>
<dbReference type="AlphaFoldDB" id="A0A2D2DU79"/>
<accession>A0A2D2DU79</accession>
<keyword evidence="4 7" id="KW-0812">Transmembrane</keyword>
<dbReference type="RefSeq" id="WP_099881641.1">
    <property type="nucleotide sequence ID" value="NZ_CP024608.1"/>
</dbReference>
<dbReference type="KEGG" id="mass:CR152_31445"/>
<evidence type="ECO:0000313" key="8">
    <source>
        <dbReference type="EMBL" id="ATQ78528.1"/>
    </source>
</evidence>
<evidence type="ECO:0000256" key="7">
    <source>
        <dbReference type="SAM" id="Phobius"/>
    </source>
</evidence>
<feature type="transmembrane region" description="Helical" evidence="7">
    <location>
        <begin position="161"/>
        <end position="183"/>
    </location>
</feature>
<reference evidence="8" key="1">
    <citation type="submission" date="2017-10" db="EMBL/GenBank/DDBJ databases">
        <title>Massilia psychrophilum sp. nov., a novel purple-pigmented bacterium isolated from Tianshan glacier, Xinjiang Municipality, China.</title>
        <authorList>
            <person name="Wang H."/>
        </authorList>
    </citation>
    <scope>NUCLEOTIDE SEQUENCE [LARGE SCALE GENOMIC DNA]</scope>
    <source>
        <strain evidence="8">B2</strain>
    </source>
</reference>
<sequence length="338" mass="36808">MSDPAYLLPVILALVLGVALSMYVVLDGFDLGIGILFPFFRDESARDQMMNSVAPFWDGNETWLVLGGVTLWAAFPKAFAIILPAMYLPVLVLLLALIFRGVAFEFRWVARHHQRIWDGAFAAGSTLAAFAQGVILGGLLQEIRVRDGQFAGAPFDWLTPFAIMCGLGLVSGYALLGATWLLMKTEGEVERKVRGMVPALLAGLLGFIVLVSVWTPLQIPRIAQRWFSVPNIVFLSLVPVATAFCAWLCWRGIRHGRSVLAFAAAVGVFLLAMAGLVLSNMPYVVPPVLTVWQAASHPASQLFYLVGAAILLPMILAYTALVFWLFRGKIGAGEGYHA</sequence>
<evidence type="ECO:0000256" key="3">
    <source>
        <dbReference type="ARBA" id="ARBA00022475"/>
    </source>
</evidence>
<evidence type="ECO:0000313" key="9">
    <source>
        <dbReference type="Proteomes" id="UP000229897"/>
    </source>
</evidence>
<dbReference type="GO" id="GO:0019646">
    <property type="term" value="P:aerobic electron transport chain"/>
    <property type="evidence" value="ECO:0007669"/>
    <property type="project" value="TreeGrafter"/>
</dbReference>
<evidence type="ECO:0000256" key="4">
    <source>
        <dbReference type="ARBA" id="ARBA00022692"/>
    </source>
</evidence>
<dbReference type="Pfam" id="PF02322">
    <property type="entry name" value="Cyt_bd_oxida_II"/>
    <property type="match status" value="1"/>
</dbReference>
<keyword evidence="6 7" id="KW-0472">Membrane</keyword>
<dbReference type="NCBIfam" id="TIGR00203">
    <property type="entry name" value="cydB"/>
    <property type="match status" value="1"/>
</dbReference>
<comment type="similarity">
    <text evidence="2">Belongs to the cytochrome ubiquinol oxidase subunit 2 family.</text>
</comment>
<evidence type="ECO:0000256" key="1">
    <source>
        <dbReference type="ARBA" id="ARBA00004651"/>
    </source>
</evidence>
<dbReference type="PANTHER" id="PTHR43141">
    <property type="entry name" value="CYTOCHROME BD2 SUBUNIT II"/>
    <property type="match status" value="1"/>
</dbReference>
<evidence type="ECO:0000256" key="2">
    <source>
        <dbReference type="ARBA" id="ARBA00007543"/>
    </source>
</evidence>
<keyword evidence="9" id="KW-1185">Reference proteome</keyword>
<feature type="transmembrane region" description="Helical" evidence="7">
    <location>
        <begin position="6"/>
        <end position="26"/>
    </location>
</feature>
<name>A0A2D2DU79_9BURK</name>
<feature type="transmembrane region" description="Helical" evidence="7">
    <location>
        <begin position="195"/>
        <end position="217"/>
    </location>
</feature>
<comment type="subcellular location">
    <subcellularLocation>
        <location evidence="1">Cell membrane</location>
        <topology evidence="1">Multi-pass membrane protein</topology>
    </subcellularLocation>
</comment>
<dbReference type="InterPro" id="IPR003317">
    <property type="entry name" value="Cyt-d_oxidase_su2"/>
</dbReference>
<gene>
    <name evidence="8" type="primary">cydB</name>
    <name evidence="8" type="ORF">CR152_31445</name>
</gene>
<dbReference type="GO" id="GO:0005886">
    <property type="term" value="C:plasma membrane"/>
    <property type="evidence" value="ECO:0007669"/>
    <property type="project" value="UniProtKB-SubCell"/>
</dbReference>